<proteinExistence type="predicted"/>
<accession>A0A6C0KER4</accession>
<evidence type="ECO:0008006" key="2">
    <source>
        <dbReference type="Google" id="ProtNLM"/>
    </source>
</evidence>
<dbReference type="SUPFAM" id="SSF56112">
    <property type="entry name" value="Protein kinase-like (PK-like)"/>
    <property type="match status" value="1"/>
</dbReference>
<reference evidence="1" key="1">
    <citation type="journal article" date="2020" name="Nature">
        <title>Giant virus diversity and host interactions through global metagenomics.</title>
        <authorList>
            <person name="Schulz F."/>
            <person name="Roux S."/>
            <person name="Paez-Espino D."/>
            <person name="Jungbluth S."/>
            <person name="Walsh D.A."/>
            <person name="Denef V.J."/>
            <person name="McMahon K.D."/>
            <person name="Konstantinidis K.T."/>
            <person name="Eloe-Fadrosh E.A."/>
            <person name="Kyrpides N.C."/>
            <person name="Woyke T."/>
        </authorList>
    </citation>
    <scope>NUCLEOTIDE SEQUENCE</scope>
    <source>
        <strain evidence="1">GVMAG-S-3300010158-109</strain>
    </source>
</reference>
<dbReference type="InterPro" id="IPR011009">
    <property type="entry name" value="Kinase-like_dom_sf"/>
</dbReference>
<dbReference type="AlphaFoldDB" id="A0A6C0KER4"/>
<protein>
    <recommendedName>
        <fullName evidence="2">Protein kinase domain-containing protein</fullName>
    </recommendedName>
</protein>
<evidence type="ECO:0000313" key="1">
    <source>
        <dbReference type="EMBL" id="QHU15681.1"/>
    </source>
</evidence>
<organism evidence="1">
    <name type="scientific">viral metagenome</name>
    <dbReference type="NCBI Taxonomy" id="1070528"/>
    <lineage>
        <taxon>unclassified sequences</taxon>
        <taxon>metagenomes</taxon>
        <taxon>organismal metagenomes</taxon>
    </lineage>
</organism>
<sequence length="542" mass="63364">MSESPSGIVNYTGDPLLFNEEVEDHIDLFDNEDNHHLPDFLEFHSSFPRSGKQGVLGLLKNNETGKKFVYKISQYLNFTIPQEYAVMEGLNTIREFCPHFCKAYGKFRVPVISTFRTADNPFEYSKRDTRIQTDVLLMEHIEDARKLYRYIKNDEITPYIIMSIVKQTLLADIIASEHLKFSHYDIHSNNVLVKKCKPNSVFFYILDETRTYMVPTYGYYPTIIDFGFSFNKNCDNRSLYGALAHTDIGFITATHDQHADAKLFLTSVSHEMKKYKKTPESKRFRKLISNVYAKCKIDLECGWDDREDERSISDHLLKRMSAQFKRSAFFKEQGHHIVDILQALVDLPLTTRHTTDTLEDMAGILVTEFLKIEKEISNDFYNMYILKSIVESCVRNRSLYIKKETRETGVANFKHDTLRCIDSIVKFCNPKINWEKLLCCLLCLSKCIENYCFDKLKKLLARKRVDYNNMGLRNTTEIYEAIEANLPSHFVFDKETDIYVWNCIEKRSYKIKLPSKMIGALNDAHPYERGIIFYEYVSSTSF</sequence>
<dbReference type="Gene3D" id="1.10.510.10">
    <property type="entry name" value="Transferase(Phosphotransferase) domain 1"/>
    <property type="match status" value="1"/>
</dbReference>
<dbReference type="EMBL" id="MN740867">
    <property type="protein sequence ID" value="QHU15681.1"/>
    <property type="molecule type" value="Genomic_DNA"/>
</dbReference>
<name>A0A6C0KER4_9ZZZZ</name>